<protein>
    <submittedName>
        <fullName evidence="1">Uncharacterized protein</fullName>
    </submittedName>
</protein>
<dbReference type="Proteomes" id="UP000239297">
    <property type="component" value="Unassembled WGS sequence"/>
</dbReference>
<proteinExistence type="predicted"/>
<name>A0A2S5ITY5_9MICC</name>
<keyword evidence="2" id="KW-1185">Reference proteome</keyword>
<evidence type="ECO:0000313" key="1">
    <source>
        <dbReference type="EMBL" id="PPB47997.1"/>
    </source>
</evidence>
<organism evidence="1 2">
    <name type="scientific">Arthrobacter pityocampae</name>
    <dbReference type="NCBI Taxonomy" id="547334"/>
    <lineage>
        <taxon>Bacteria</taxon>
        <taxon>Bacillati</taxon>
        <taxon>Actinomycetota</taxon>
        <taxon>Actinomycetes</taxon>
        <taxon>Micrococcales</taxon>
        <taxon>Micrococcaceae</taxon>
        <taxon>Arthrobacter</taxon>
    </lineage>
</organism>
<gene>
    <name evidence="1" type="ORF">C4K88_16200</name>
</gene>
<comment type="caution">
    <text evidence="1">The sequence shown here is derived from an EMBL/GenBank/DDBJ whole genome shotgun (WGS) entry which is preliminary data.</text>
</comment>
<accession>A0A2S5ITY5</accession>
<dbReference type="AlphaFoldDB" id="A0A2S5ITY5"/>
<sequence>MCGACGRTVIADPVLGSTRATRDLLLVAHVVNAVTAGLPGAPVVRVAGDRWLVAGSTGRTSACDTVRDLWRAMVDHYGRGAACSLADRLARSLPGASPLADGVLREGMAAANDTRSGAIIS</sequence>
<evidence type="ECO:0000313" key="2">
    <source>
        <dbReference type="Proteomes" id="UP000239297"/>
    </source>
</evidence>
<dbReference type="EMBL" id="PRKW01000007">
    <property type="protein sequence ID" value="PPB47997.1"/>
    <property type="molecule type" value="Genomic_DNA"/>
</dbReference>
<reference evidence="1 2" key="1">
    <citation type="journal article" date="2014" name="Int. J. Syst. Evol. Microbiol.">
        <title>Arthrobacter pityocampae sp. nov., isolated from Thaumetopoea pityocampa (Lep., Thaumetopoeidae).</title>
        <authorList>
            <person name="Ince I.A."/>
            <person name="Demirbag Z."/>
            <person name="Kati H."/>
        </authorList>
    </citation>
    <scope>NUCLEOTIDE SEQUENCE [LARGE SCALE GENOMIC DNA]</scope>
    <source>
        <strain evidence="1 2">Tp2</strain>
    </source>
</reference>